<dbReference type="NCBIfam" id="TIGR01570">
    <property type="entry name" value="A_thal_3588"/>
    <property type="match status" value="1"/>
</dbReference>
<dbReference type="InterPro" id="IPR006460">
    <property type="entry name" value="MIZ1-like_pln"/>
</dbReference>
<dbReference type="EMBL" id="GEVK01018229">
    <property type="protein sequence ID" value="JAU34603.1"/>
    <property type="molecule type" value="Transcribed_RNA"/>
</dbReference>
<dbReference type="AlphaFoldDB" id="A0A1J3ERE5"/>
<dbReference type="GO" id="GO:0010274">
    <property type="term" value="P:hydrotropism"/>
    <property type="evidence" value="ECO:0007669"/>
    <property type="project" value="InterPro"/>
</dbReference>
<dbReference type="Pfam" id="PF04759">
    <property type="entry name" value="DUF617"/>
    <property type="match status" value="1"/>
</dbReference>
<accession>A0A1J3ERE5</accession>
<name>A0A1J3ERE5_NOCCA</name>
<reference evidence="1" key="1">
    <citation type="submission" date="2016-07" db="EMBL/GenBank/DDBJ databases">
        <title>De novo transcriptome assembly of four accessions of the metal hyperaccumulator plant Noccaea caerulescens.</title>
        <authorList>
            <person name="Blande D."/>
            <person name="Halimaa P."/>
            <person name="Tervahauta A.I."/>
            <person name="Aarts M.G."/>
            <person name="Karenlampi S.O."/>
        </authorList>
    </citation>
    <scope>NUCLEOTIDE SEQUENCE</scope>
</reference>
<gene>
    <name evidence="1" type="ORF">LC_TR5789_c0_g1_i1_g.19966</name>
</gene>
<organism evidence="1">
    <name type="scientific">Noccaea caerulescens</name>
    <name type="common">Alpine penny-cress</name>
    <name type="synonym">Thlaspi caerulescens</name>
    <dbReference type="NCBI Taxonomy" id="107243"/>
    <lineage>
        <taxon>Eukaryota</taxon>
        <taxon>Viridiplantae</taxon>
        <taxon>Streptophyta</taxon>
        <taxon>Embryophyta</taxon>
        <taxon>Tracheophyta</taxon>
        <taxon>Spermatophyta</taxon>
        <taxon>Magnoliopsida</taxon>
        <taxon>eudicotyledons</taxon>
        <taxon>Gunneridae</taxon>
        <taxon>Pentapetalae</taxon>
        <taxon>rosids</taxon>
        <taxon>malvids</taxon>
        <taxon>Brassicales</taxon>
        <taxon>Brassicaceae</taxon>
        <taxon>Coluteocarpeae</taxon>
        <taxon>Noccaea</taxon>
    </lineage>
</organism>
<proteinExistence type="predicted"/>
<sequence>MRTMEDLGRERSSHLRIIDFPTNVDCAREVRLRRSIRSLIECLIPYCCTYQSPPSDQNETISATSSEITGVVVTGTFFGHRRGQVSFCLQDDTRPASSPLLLLELAVPTAALAREMEEGFLRIALRSKSNRRSNIFDVPVWSMYCNGRKVGFAVRREMTENDVGFLRMMQSVSVGAGVIPNGDMLYLRAKFERVTGSNDSESFHMVNTGGSYGQELSIFLLRS</sequence>
<protein>
    <submittedName>
        <fullName evidence="1">Protein MIZU-KUSSEI 1</fullName>
    </submittedName>
</protein>
<evidence type="ECO:0000313" key="1">
    <source>
        <dbReference type="EMBL" id="JAU34603.1"/>
    </source>
</evidence>
<dbReference type="PANTHER" id="PTHR31276">
    <property type="match status" value="1"/>
</dbReference>
<dbReference type="PANTHER" id="PTHR31276:SF11">
    <property type="entry name" value="PROTEIN MIZU-KUSSEI 1"/>
    <property type="match status" value="1"/>
</dbReference>